<reference evidence="2 3" key="1">
    <citation type="journal article" date="2018" name="Sci. Rep.">
        <title>Comparative analysis of the Pocillopora damicornis genome highlights role of immune system in coral evolution.</title>
        <authorList>
            <person name="Cunning R."/>
            <person name="Bay R.A."/>
            <person name="Gillette P."/>
            <person name="Baker A.C."/>
            <person name="Traylor-Knowles N."/>
        </authorList>
    </citation>
    <scope>NUCLEOTIDE SEQUENCE [LARGE SCALE GENOMIC DNA]</scope>
    <source>
        <strain evidence="2">RSMAS</strain>
        <tissue evidence="2">Whole animal</tissue>
    </source>
</reference>
<dbReference type="PROSITE" id="PS51406">
    <property type="entry name" value="FIBRINOGEN_C_2"/>
    <property type="match status" value="1"/>
</dbReference>
<gene>
    <name evidence="2" type="ORF">pdam_00012279</name>
</gene>
<dbReference type="SMART" id="SM00186">
    <property type="entry name" value="FBG"/>
    <property type="match status" value="1"/>
</dbReference>
<evidence type="ECO:0000313" key="2">
    <source>
        <dbReference type="EMBL" id="RMX38018.1"/>
    </source>
</evidence>
<dbReference type="InterPro" id="IPR002181">
    <property type="entry name" value="Fibrinogen_a/b/g_C_dom"/>
</dbReference>
<dbReference type="OrthoDB" id="7972392at2759"/>
<dbReference type="Gene3D" id="3.90.215.10">
    <property type="entry name" value="Gamma Fibrinogen, chain A, domain 1"/>
    <property type="match status" value="1"/>
</dbReference>
<evidence type="ECO:0000313" key="3">
    <source>
        <dbReference type="Proteomes" id="UP000275408"/>
    </source>
</evidence>
<dbReference type="EMBL" id="RCHS01004059">
    <property type="protein sequence ID" value="RMX38018.1"/>
    <property type="molecule type" value="Genomic_DNA"/>
</dbReference>
<protein>
    <recommendedName>
        <fullName evidence="1">Fibrinogen C-terminal domain-containing protein</fullName>
    </recommendedName>
</protein>
<name>A0A3M6T9N3_POCDA</name>
<dbReference type="PANTHER" id="PTHR19143">
    <property type="entry name" value="FIBRINOGEN/TENASCIN/ANGIOPOEITIN"/>
    <property type="match status" value="1"/>
</dbReference>
<dbReference type="Proteomes" id="UP000275408">
    <property type="component" value="Unassembled WGS sequence"/>
</dbReference>
<evidence type="ECO:0000259" key="1">
    <source>
        <dbReference type="PROSITE" id="PS51406"/>
    </source>
</evidence>
<keyword evidence="3" id="KW-1185">Reference proteome</keyword>
<accession>A0A3M6T9N3</accession>
<dbReference type="AlphaFoldDB" id="A0A3M6T9N3"/>
<dbReference type="Pfam" id="PF00147">
    <property type="entry name" value="Fibrinogen_C"/>
    <property type="match status" value="1"/>
</dbReference>
<dbReference type="InterPro" id="IPR050373">
    <property type="entry name" value="Fibrinogen_C-term_domain"/>
</dbReference>
<dbReference type="GO" id="GO:0005615">
    <property type="term" value="C:extracellular space"/>
    <property type="evidence" value="ECO:0007669"/>
    <property type="project" value="TreeGrafter"/>
</dbReference>
<feature type="domain" description="Fibrinogen C-terminal" evidence="1">
    <location>
        <begin position="73"/>
        <end position="156"/>
    </location>
</feature>
<sequence length="158" mass="17327">MTPCLNVSGADKSFWQESPEATVNFDFEASATASKQNPEMVQTKNCAELYKCGQTISGVYTIDPDGSAATVEDSLSGHNGTLFSTWNRFPADHDCARKYGGGWWYMYIDVVCTVNSNLNGICPHSGSDCTIHWAKLNPKAKNNDPKTSEMKVRPADFS</sequence>
<organism evidence="2 3">
    <name type="scientific">Pocillopora damicornis</name>
    <name type="common">Cauliflower coral</name>
    <name type="synonym">Millepora damicornis</name>
    <dbReference type="NCBI Taxonomy" id="46731"/>
    <lineage>
        <taxon>Eukaryota</taxon>
        <taxon>Metazoa</taxon>
        <taxon>Cnidaria</taxon>
        <taxon>Anthozoa</taxon>
        <taxon>Hexacorallia</taxon>
        <taxon>Scleractinia</taxon>
        <taxon>Astrocoeniina</taxon>
        <taxon>Pocilloporidae</taxon>
        <taxon>Pocillopora</taxon>
    </lineage>
</organism>
<dbReference type="InterPro" id="IPR014716">
    <property type="entry name" value="Fibrinogen_a/b/g_C_1"/>
</dbReference>
<proteinExistence type="predicted"/>
<dbReference type="SUPFAM" id="SSF56496">
    <property type="entry name" value="Fibrinogen C-terminal domain-like"/>
    <property type="match status" value="1"/>
</dbReference>
<dbReference type="InterPro" id="IPR036056">
    <property type="entry name" value="Fibrinogen-like_C"/>
</dbReference>
<comment type="caution">
    <text evidence="2">The sequence shown here is derived from an EMBL/GenBank/DDBJ whole genome shotgun (WGS) entry which is preliminary data.</text>
</comment>